<dbReference type="EMBL" id="JH815997">
    <property type="protein sequence ID" value="EKC39156.1"/>
    <property type="molecule type" value="Genomic_DNA"/>
</dbReference>
<protein>
    <recommendedName>
        <fullName evidence="3">Serine hydrolase domain-containing protein</fullName>
    </recommendedName>
</protein>
<dbReference type="PANTHER" id="PTHR48070">
    <property type="entry name" value="ESTERASE OVCA2"/>
    <property type="match status" value="1"/>
</dbReference>
<dbReference type="Pfam" id="PF03959">
    <property type="entry name" value="FSH1"/>
    <property type="match status" value="1"/>
</dbReference>
<dbReference type="InterPro" id="IPR050593">
    <property type="entry name" value="LovG"/>
</dbReference>
<dbReference type="InterPro" id="IPR005645">
    <property type="entry name" value="FSH-like_dom"/>
</dbReference>
<gene>
    <name evidence="4" type="ORF">CGI_10006633</name>
</gene>
<feature type="domain" description="Serine hydrolase" evidence="3">
    <location>
        <begin position="73"/>
        <end position="268"/>
    </location>
</feature>
<dbReference type="SUPFAM" id="SSF53474">
    <property type="entry name" value="alpha/beta-Hydrolases"/>
    <property type="match status" value="1"/>
</dbReference>
<dbReference type="Gene3D" id="3.40.50.1820">
    <property type="entry name" value="alpha/beta hydrolase"/>
    <property type="match status" value="1"/>
</dbReference>
<reference evidence="4" key="1">
    <citation type="journal article" date="2012" name="Nature">
        <title>The oyster genome reveals stress adaptation and complexity of shell formation.</title>
        <authorList>
            <person name="Zhang G."/>
            <person name="Fang X."/>
            <person name="Guo X."/>
            <person name="Li L."/>
            <person name="Luo R."/>
            <person name="Xu F."/>
            <person name="Yang P."/>
            <person name="Zhang L."/>
            <person name="Wang X."/>
            <person name="Qi H."/>
            <person name="Xiong Z."/>
            <person name="Que H."/>
            <person name="Xie Y."/>
            <person name="Holland P.W."/>
            <person name="Paps J."/>
            <person name="Zhu Y."/>
            <person name="Wu F."/>
            <person name="Chen Y."/>
            <person name="Wang J."/>
            <person name="Peng C."/>
            <person name="Meng J."/>
            <person name="Yang L."/>
            <person name="Liu J."/>
            <person name="Wen B."/>
            <person name="Zhang N."/>
            <person name="Huang Z."/>
            <person name="Zhu Q."/>
            <person name="Feng Y."/>
            <person name="Mount A."/>
            <person name="Hedgecock D."/>
            <person name="Xu Z."/>
            <person name="Liu Y."/>
            <person name="Domazet-Loso T."/>
            <person name="Du Y."/>
            <person name="Sun X."/>
            <person name="Zhang S."/>
            <person name="Liu B."/>
            <person name="Cheng P."/>
            <person name="Jiang X."/>
            <person name="Li J."/>
            <person name="Fan D."/>
            <person name="Wang W."/>
            <person name="Fu W."/>
            <person name="Wang T."/>
            <person name="Wang B."/>
            <person name="Zhang J."/>
            <person name="Peng Z."/>
            <person name="Li Y."/>
            <person name="Li N."/>
            <person name="Wang J."/>
            <person name="Chen M."/>
            <person name="He Y."/>
            <person name="Tan F."/>
            <person name="Song X."/>
            <person name="Zheng Q."/>
            <person name="Huang R."/>
            <person name="Yang H."/>
            <person name="Du X."/>
            <person name="Chen L."/>
            <person name="Yang M."/>
            <person name="Gaffney P.M."/>
            <person name="Wang S."/>
            <person name="Luo L."/>
            <person name="She Z."/>
            <person name="Ming Y."/>
            <person name="Huang W."/>
            <person name="Zhang S."/>
            <person name="Huang B."/>
            <person name="Zhang Y."/>
            <person name="Qu T."/>
            <person name="Ni P."/>
            <person name="Miao G."/>
            <person name="Wang J."/>
            <person name="Wang Q."/>
            <person name="Steinberg C.E."/>
            <person name="Wang H."/>
            <person name="Li N."/>
            <person name="Qian L."/>
            <person name="Zhang G."/>
            <person name="Li Y."/>
            <person name="Yang H."/>
            <person name="Liu X."/>
            <person name="Wang J."/>
            <person name="Yin Y."/>
            <person name="Wang J."/>
        </authorList>
    </citation>
    <scope>NUCLEOTIDE SEQUENCE [LARGE SCALE GENOMIC DNA]</scope>
    <source>
        <strain evidence="4">05x7-T-G4-1.051#20</strain>
    </source>
</reference>
<evidence type="ECO:0000313" key="4">
    <source>
        <dbReference type="EMBL" id="EKC39156.1"/>
    </source>
</evidence>
<dbReference type="PANTHER" id="PTHR48070:SF6">
    <property type="entry name" value="ESTERASE OVCA2"/>
    <property type="match status" value="1"/>
</dbReference>
<dbReference type="FunCoup" id="K1RWC1">
    <property type="interactions" value="921"/>
</dbReference>
<dbReference type="GO" id="GO:0005737">
    <property type="term" value="C:cytoplasm"/>
    <property type="evidence" value="ECO:0007669"/>
    <property type="project" value="TreeGrafter"/>
</dbReference>
<evidence type="ECO:0000256" key="2">
    <source>
        <dbReference type="ARBA" id="ARBA00022801"/>
    </source>
</evidence>
<proteinExistence type="inferred from homology"/>
<evidence type="ECO:0000259" key="3">
    <source>
        <dbReference type="Pfam" id="PF03959"/>
    </source>
</evidence>
<dbReference type="HOGENOM" id="CLU_051938_2_3_1"/>
<evidence type="ECO:0000256" key="1">
    <source>
        <dbReference type="ARBA" id="ARBA00005863"/>
    </source>
</evidence>
<organism evidence="4">
    <name type="scientific">Magallana gigas</name>
    <name type="common">Pacific oyster</name>
    <name type="synonym">Crassostrea gigas</name>
    <dbReference type="NCBI Taxonomy" id="29159"/>
    <lineage>
        <taxon>Eukaryota</taxon>
        <taxon>Metazoa</taxon>
        <taxon>Spiralia</taxon>
        <taxon>Lophotrochozoa</taxon>
        <taxon>Mollusca</taxon>
        <taxon>Bivalvia</taxon>
        <taxon>Autobranchia</taxon>
        <taxon>Pteriomorphia</taxon>
        <taxon>Ostreida</taxon>
        <taxon>Ostreoidea</taxon>
        <taxon>Ostreidae</taxon>
        <taxon>Magallana</taxon>
    </lineage>
</organism>
<dbReference type="AlphaFoldDB" id="K1RWC1"/>
<dbReference type="InParanoid" id="K1RWC1"/>
<keyword evidence="2" id="KW-0378">Hydrolase</keyword>
<dbReference type="FunFam" id="3.40.50.1820:FF:000073">
    <property type="entry name" value="esterase OVCA2 isoform X6"/>
    <property type="match status" value="1"/>
</dbReference>
<accession>K1RWC1</accession>
<dbReference type="GO" id="GO:0005634">
    <property type="term" value="C:nucleus"/>
    <property type="evidence" value="ECO:0007669"/>
    <property type="project" value="TreeGrafter"/>
</dbReference>
<dbReference type="GO" id="GO:0032526">
    <property type="term" value="P:response to retinoic acid"/>
    <property type="evidence" value="ECO:0007669"/>
    <property type="project" value="TreeGrafter"/>
</dbReference>
<comment type="similarity">
    <text evidence="1">Belongs to the LovG family.</text>
</comment>
<name>K1RWC1_MAGGI</name>
<dbReference type="InterPro" id="IPR029058">
    <property type="entry name" value="AB_hydrolase_fold"/>
</dbReference>
<dbReference type="GO" id="GO:0016787">
    <property type="term" value="F:hydrolase activity"/>
    <property type="evidence" value="ECO:0007669"/>
    <property type="project" value="UniProtKB-KW"/>
</dbReference>
<sequence>MDTECWTGVPEDPGSNLSRGKKCLCYIWCPCLDPSILWWVREIVSRTLPHRHWHSGRVEDDSFLEGRQYGRVRQNDQSFRERTGALRKVLKKYADLVFISAPNQVPPLEGAEEENGATNNADQRGWWFSAPDDSYMAQDYTECCKGYEESVEVIKKALIEQGPFDGVLAFSQGATMVSLICGLKEQEPDGPYQFDFVILVAGFKSRQKQHDSLYLKPITTPSLHVFGDTDKVIPKEMSEDLLQYFVEPQVLEHAGGHFIPVSGPQKKAYIEFLQPFIDKKKEQETK</sequence>